<keyword evidence="1" id="KW-0472">Membrane</keyword>
<dbReference type="Pfam" id="PF19484">
    <property type="entry name" value="DUF6020"/>
    <property type="match status" value="1"/>
</dbReference>
<dbReference type="InterPro" id="IPR046062">
    <property type="entry name" value="DUF6020"/>
</dbReference>
<dbReference type="GeneID" id="35867781"/>
<accession>A0A2I1INU1</accession>
<sequence length="540" mass="59165">MRIAQKITGQVRTVLYALLIGAIFAAINAFGICVARQLNADVPAVNFLKIFTYFLLGAGAFAFLVWGSKAKQLPKVAPLQRRRLNVCTFVLLTCSWIVPFAHFWPAVAMNDTWAIYEGPVRVSNQHPLGYGLYLTGLSSAGTAIFGSEARGLAFATAVQILLWAAGVVFVVDTLNVLRVKPAFICAFVAYAAFFPVVADYAIALVKDSPFILALVLLSVLLVCVWVRKGVDFRRPGFALVYIAVLIGLAATRNNGKILALVAVVLVGIWASKSRTIAVVAGVSALVIGAIPGVWSSYYVGPHKYVESVGVPLQMIGYTLKVNRQCLPQQDLDYYSKIFPLDLWAQFYDPVTIDRVKYNPHFQWDYMQTTKDEFPKHFVSSALSCPRSFARGYINHTYPYWTASAKNVGQTTQSTFTALVSNETDFEHGYTAMLRGRGVVNHSQLPQKLDKAVCATWIPLLMKTKGTGSWVWAALLIGLAAIVNRKRAVLVCLLPSAVIMATLLVASPHTLVFRYSAFLTITVPLALIILFSSGGKRMGTC</sequence>
<evidence type="ECO:0000313" key="2">
    <source>
        <dbReference type="EMBL" id="PKY72794.1"/>
    </source>
</evidence>
<name>A0A2I1INU1_9ACTO</name>
<comment type="caution">
    <text evidence="2">The sequence shown here is derived from an EMBL/GenBank/DDBJ whole genome shotgun (WGS) entry which is preliminary data.</text>
</comment>
<feature type="transmembrane region" description="Helical" evidence="1">
    <location>
        <begin position="209"/>
        <end position="226"/>
    </location>
</feature>
<keyword evidence="3" id="KW-1185">Reference proteome</keyword>
<dbReference type="Proteomes" id="UP000235122">
    <property type="component" value="Unassembled WGS sequence"/>
</dbReference>
<dbReference type="STRING" id="33007.HMPREF3198_01444"/>
<dbReference type="RefSeq" id="WP_024330985.1">
    <property type="nucleotide sequence ID" value="NZ_JASOXK010000002.1"/>
</dbReference>
<feature type="transmembrane region" description="Helical" evidence="1">
    <location>
        <begin position="86"/>
        <end position="104"/>
    </location>
</feature>
<gene>
    <name evidence="2" type="ORF">CYJ19_03905</name>
</gene>
<evidence type="ECO:0000313" key="3">
    <source>
        <dbReference type="Proteomes" id="UP000235122"/>
    </source>
</evidence>
<reference evidence="2 3" key="1">
    <citation type="submission" date="2017-12" db="EMBL/GenBank/DDBJ databases">
        <title>Phylogenetic diversity of female urinary microbiome.</title>
        <authorList>
            <person name="Thomas-White K."/>
            <person name="Wolfe A.J."/>
        </authorList>
    </citation>
    <scope>NUCLEOTIDE SEQUENCE [LARGE SCALE GENOMIC DNA]</scope>
    <source>
        <strain evidence="2 3">UMB0402</strain>
    </source>
</reference>
<dbReference type="EMBL" id="PKKO01000002">
    <property type="protein sequence ID" value="PKY72794.1"/>
    <property type="molecule type" value="Genomic_DNA"/>
</dbReference>
<feature type="transmembrane region" description="Helical" evidence="1">
    <location>
        <begin position="238"/>
        <end position="270"/>
    </location>
</feature>
<feature type="transmembrane region" description="Helical" evidence="1">
    <location>
        <begin position="511"/>
        <end position="530"/>
    </location>
</feature>
<feature type="transmembrane region" description="Helical" evidence="1">
    <location>
        <begin position="487"/>
        <end position="505"/>
    </location>
</feature>
<organism evidence="2 3">
    <name type="scientific">Winkia neuii</name>
    <dbReference type="NCBI Taxonomy" id="33007"/>
    <lineage>
        <taxon>Bacteria</taxon>
        <taxon>Bacillati</taxon>
        <taxon>Actinomycetota</taxon>
        <taxon>Actinomycetes</taxon>
        <taxon>Actinomycetales</taxon>
        <taxon>Actinomycetaceae</taxon>
        <taxon>Winkia</taxon>
    </lineage>
</organism>
<evidence type="ECO:0008006" key="4">
    <source>
        <dbReference type="Google" id="ProtNLM"/>
    </source>
</evidence>
<feature type="transmembrane region" description="Helical" evidence="1">
    <location>
        <begin position="14"/>
        <end position="38"/>
    </location>
</feature>
<keyword evidence="1" id="KW-0812">Transmembrane</keyword>
<feature type="transmembrane region" description="Helical" evidence="1">
    <location>
        <begin position="50"/>
        <end position="66"/>
    </location>
</feature>
<evidence type="ECO:0000256" key="1">
    <source>
        <dbReference type="SAM" id="Phobius"/>
    </source>
</evidence>
<protein>
    <recommendedName>
        <fullName evidence="4">Glycosyltransferase RgtA/B/C/D-like domain-containing protein</fullName>
    </recommendedName>
</protein>
<feature type="transmembrane region" description="Helical" evidence="1">
    <location>
        <begin position="152"/>
        <end position="171"/>
    </location>
</feature>
<keyword evidence="1" id="KW-1133">Transmembrane helix</keyword>
<dbReference type="AlphaFoldDB" id="A0A2I1INU1"/>
<proteinExistence type="predicted"/>
<feature type="transmembrane region" description="Helical" evidence="1">
    <location>
        <begin position="276"/>
        <end position="294"/>
    </location>
</feature>
<feature type="transmembrane region" description="Helical" evidence="1">
    <location>
        <begin position="183"/>
        <end position="203"/>
    </location>
</feature>